<keyword evidence="3" id="KW-1185">Reference proteome</keyword>
<proteinExistence type="predicted"/>
<gene>
    <name evidence="2" type="ORF">SNE40_014018</name>
</gene>
<protein>
    <submittedName>
        <fullName evidence="2">Uncharacterized protein</fullName>
    </submittedName>
</protein>
<dbReference type="EMBL" id="JAZGQO010000010">
    <property type="protein sequence ID" value="KAK6175588.1"/>
    <property type="molecule type" value="Genomic_DNA"/>
</dbReference>
<keyword evidence="1" id="KW-0732">Signal</keyword>
<feature type="signal peptide" evidence="1">
    <location>
        <begin position="1"/>
        <end position="27"/>
    </location>
</feature>
<feature type="chain" id="PRO_5042952921" evidence="1">
    <location>
        <begin position="28"/>
        <end position="121"/>
    </location>
</feature>
<evidence type="ECO:0000313" key="3">
    <source>
        <dbReference type="Proteomes" id="UP001347796"/>
    </source>
</evidence>
<evidence type="ECO:0000313" key="2">
    <source>
        <dbReference type="EMBL" id="KAK6175588.1"/>
    </source>
</evidence>
<name>A0AAN8PIC4_PATCE</name>
<sequence length="121" mass="13376">MVSTRYFQLAGLLTFLLAVLFHTSTDGAPLDALDLEEEDSLKRAMFLARLMIASDKLKYNKPNGSSLDITDLSSIPFSSQQKRYRAPMQGRSGGMSLCLWKVCPAAPWLVSKKSIGMESVN</sequence>
<organism evidence="2 3">
    <name type="scientific">Patella caerulea</name>
    <name type="common">Rayed Mediterranean limpet</name>
    <dbReference type="NCBI Taxonomy" id="87958"/>
    <lineage>
        <taxon>Eukaryota</taxon>
        <taxon>Metazoa</taxon>
        <taxon>Spiralia</taxon>
        <taxon>Lophotrochozoa</taxon>
        <taxon>Mollusca</taxon>
        <taxon>Gastropoda</taxon>
        <taxon>Patellogastropoda</taxon>
        <taxon>Patelloidea</taxon>
        <taxon>Patellidae</taxon>
        <taxon>Patella</taxon>
    </lineage>
</organism>
<evidence type="ECO:0000256" key="1">
    <source>
        <dbReference type="SAM" id="SignalP"/>
    </source>
</evidence>
<dbReference type="Proteomes" id="UP001347796">
    <property type="component" value="Unassembled WGS sequence"/>
</dbReference>
<dbReference type="AlphaFoldDB" id="A0AAN8PIC4"/>
<reference evidence="2 3" key="1">
    <citation type="submission" date="2024-01" db="EMBL/GenBank/DDBJ databases">
        <title>The genome of the rayed Mediterranean limpet Patella caerulea (Linnaeus, 1758).</title>
        <authorList>
            <person name="Anh-Thu Weber A."/>
            <person name="Halstead-Nussloch G."/>
        </authorList>
    </citation>
    <scope>NUCLEOTIDE SEQUENCE [LARGE SCALE GENOMIC DNA]</scope>
    <source>
        <strain evidence="2">AATW-2023a</strain>
        <tissue evidence="2">Whole specimen</tissue>
    </source>
</reference>
<comment type="caution">
    <text evidence="2">The sequence shown here is derived from an EMBL/GenBank/DDBJ whole genome shotgun (WGS) entry which is preliminary data.</text>
</comment>
<accession>A0AAN8PIC4</accession>